<dbReference type="HOGENOM" id="CLU_179612_0_0_1"/>
<dbReference type="InterPro" id="IPR012334">
    <property type="entry name" value="Pectin_lyas_fold"/>
</dbReference>
<dbReference type="PANTHER" id="PTHR31683:SF187">
    <property type="entry name" value="PECTATE LYASE 18-RELATED"/>
    <property type="match status" value="1"/>
</dbReference>
<dbReference type="EnsemblPlants" id="OPUNC05G08730.1">
    <property type="protein sequence ID" value="OPUNC05G08730.1"/>
    <property type="gene ID" value="OPUNC05G08730"/>
</dbReference>
<dbReference type="GO" id="GO:0030570">
    <property type="term" value="F:pectate lyase activity"/>
    <property type="evidence" value="ECO:0007669"/>
    <property type="project" value="InterPro"/>
</dbReference>
<feature type="compositionally biased region" description="Low complexity" evidence="1">
    <location>
        <begin position="68"/>
        <end position="79"/>
    </location>
</feature>
<dbReference type="Gene3D" id="2.160.20.10">
    <property type="entry name" value="Single-stranded right-handed beta-helix, Pectin lyase-like"/>
    <property type="match status" value="1"/>
</dbReference>
<sequence length="88" mass="9461">MISHGNRFCADMAKEVTKRDGDVPESVWRHHWNWVSDGDLMLNGAFFRASGEAGTDNLKAPSFARSASSVPSMTSSAGALSCKEGSHC</sequence>
<dbReference type="OMA" id="VDEWKHW"/>
<dbReference type="Proteomes" id="UP000026962">
    <property type="component" value="Chromosome 5"/>
</dbReference>
<protein>
    <recommendedName>
        <fullName evidence="4">Pectate lyase</fullName>
    </recommendedName>
</protein>
<dbReference type="SUPFAM" id="SSF51126">
    <property type="entry name" value="Pectin lyase-like"/>
    <property type="match status" value="1"/>
</dbReference>
<name>A0A0E0L0K5_ORYPU</name>
<dbReference type="Gramene" id="OPUNC05G08730.1">
    <property type="protein sequence ID" value="OPUNC05G08730.1"/>
    <property type="gene ID" value="OPUNC05G08730"/>
</dbReference>
<dbReference type="AlphaFoldDB" id="A0A0E0L0K5"/>
<accession>A0A0E0L0K5</accession>
<dbReference type="STRING" id="4537.A0A0E0L0K5"/>
<feature type="region of interest" description="Disordered" evidence="1">
    <location>
        <begin position="68"/>
        <end position="88"/>
    </location>
</feature>
<dbReference type="InterPro" id="IPR045032">
    <property type="entry name" value="PEL"/>
</dbReference>
<dbReference type="PANTHER" id="PTHR31683">
    <property type="entry name" value="PECTATE LYASE 18-RELATED"/>
    <property type="match status" value="1"/>
</dbReference>
<evidence type="ECO:0000256" key="1">
    <source>
        <dbReference type="SAM" id="MobiDB-lite"/>
    </source>
</evidence>
<dbReference type="InterPro" id="IPR011050">
    <property type="entry name" value="Pectin_lyase_fold/virulence"/>
</dbReference>
<reference evidence="2" key="1">
    <citation type="submission" date="2015-04" db="UniProtKB">
        <authorList>
            <consortium name="EnsemblPlants"/>
        </authorList>
    </citation>
    <scope>IDENTIFICATION</scope>
</reference>
<evidence type="ECO:0000313" key="3">
    <source>
        <dbReference type="Proteomes" id="UP000026962"/>
    </source>
</evidence>
<reference evidence="2" key="2">
    <citation type="submission" date="2018-05" db="EMBL/GenBank/DDBJ databases">
        <title>OpunRS2 (Oryza punctata Reference Sequence Version 2).</title>
        <authorList>
            <person name="Zhang J."/>
            <person name="Kudrna D."/>
            <person name="Lee S."/>
            <person name="Talag J."/>
            <person name="Welchert J."/>
            <person name="Wing R.A."/>
        </authorList>
    </citation>
    <scope>NUCLEOTIDE SEQUENCE [LARGE SCALE GENOMIC DNA]</scope>
</reference>
<proteinExistence type="predicted"/>
<evidence type="ECO:0000313" key="2">
    <source>
        <dbReference type="EnsemblPlants" id="OPUNC05G08730.1"/>
    </source>
</evidence>
<keyword evidence="3" id="KW-1185">Reference proteome</keyword>
<organism evidence="2">
    <name type="scientific">Oryza punctata</name>
    <name type="common">Red rice</name>
    <dbReference type="NCBI Taxonomy" id="4537"/>
    <lineage>
        <taxon>Eukaryota</taxon>
        <taxon>Viridiplantae</taxon>
        <taxon>Streptophyta</taxon>
        <taxon>Embryophyta</taxon>
        <taxon>Tracheophyta</taxon>
        <taxon>Spermatophyta</taxon>
        <taxon>Magnoliopsida</taxon>
        <taxon>Liliopsida</taxon>
        <taxon>Poales</taxon>
        <taxon>Poaceae</taxon>
        <taxon>BOP clade</taxon>
        <taxon>Oryzoideae</taxon>
        <taxon>Oryzeae</taxon>
        <taxon>Oryzinae</taxon>
        <taxon>Oryza</taxon>
    </lineage>
</organism>
<evidence type="ECO:0008006" key="4">
    <source>
        <dbReference type="Google" id="ProtNLM"/>
    </source>
</evidence>